<accession>A0A067TT39</accession>
<feature type="region of interest" description="Disordered" evidence="1">
    <location>
        <begin position="186"/>
        <end position="221"/>
    </location>
</feature>
<sequence>MSSSNKIFNVEEVTGKDRVTLETTAAEAKIDAPNPVIAHQVEVNAEEAQEAANQAAAHAKMMGTSLTGEPKTAVGQLRGDAAKTTNAAVAEGKRDVDEAKAVGAGYVEQAKALASSAIETAQSYLPSTIAGKPVGEAASDVASTVQQKAGEAYTVAKETAQPHIEKAISAAQGYYAGTQGLQEHGEAKSIVTPASSTGIPAATTAPLESGPYTTTTPYPTGMETKIASADAAKESTPTASRN</sequence>
<organism evidence="2 3">
    <name type="scientific">Galerina marginata (strain CBS 339.88)</name>
    <dbReference type="NCBI Taxonomy" id="685588"/>
    <lineage>
        <taxon>Eukaryota</taxon>
        <taxon>Fungi</taxon>
        <taxon>Dikarya</taxon>
        <taxon>Basidiomycota</taxon>
        <taxon>Agaricomycotina</taxon>
        <taxon>Agaricomycetes</taxon>
        <taxon>Agaricomycetidae</taxon>
        <taxon>Agaricales</taxon>
        <taxon>Agaricineae</taxon>
        <taxon>Strophariaceae</taxon>
        <taxon>Galerina</taxon>
    </lineage>
</organism>
<dbReference type="AlphaFoldDB" id="A0A067TT39"/>
<proteinExistence type="predicted"/>
<name>A0A067TT39_GALM3</name>
<evidence type="ECO:0000256" key="1">
    <source>
        <dbReference type="SAM" id="MobiDB-lite"/>
    </source>
</evidence>
<dbReference type="Proteomes" id="UP000027222">
    <property type="component" value="Unassembled WGS sequence"/>
</dbReference>
<evidence type="ECO:0000313" key="2">
    <source>
        <dbReference type="EMBL" id="KDR85447.1"/>
    </source>
</evidence>
<dbReference type="EMBL" id="KL142367">
    <property type="protein sequence ID" value="KDR85447.1"/>
    <property type="molecule type" value="Genomic_DNA"/>
</dbReference>
<evidence type="ECO:0000313" key="3">
    <source>
        <dbReference type="Proteomes" id="UP000027222"/>
    </source>
</evidence>
<dbReference type="HOGENOM" id="CLU_087665_0_0_1"/>
<keyword evidence="3" id="KW-1185">Reference proteome</keyword>
<dbReference type="STRING" id="685588.A0A067TT39"/>
<dbReference type="PRINTS" id="PR00833">
    <property type="entry name" value="POAALLERGEN"/>
</dbReference>
<feature type="compositionally biased region" description="Low complexity" evidence="1">
    <location>
        <begin position="211"/>
        <end position="220"/>
    </location>
</feature>
<protein>
    <submittedName>
        <fullName evidence="2">Uncharacterized protein</fullName>
    </submittedName>
</protein>
<reference evidence="3" key="1">
    <citation type="journal article" date="2014" name="Proc. Natl. Acad. Sci. U.S.A.">
        <title>Extensive sampling of basidiomycete genomes demonstrates inadequacy of the white-rot/brown-rot paradigm for wood decay fungi.</title>
        <authorList>
            <person name="Riley R."/>
            <person name="Salamov A.A."/>
            <person name="Brown D.W."/>
            <person name="Nagy L.G."/>
            <person name="Floudas D."/>
            <person name="Held B.W."/>
            <person name="Levasseur A."/>
            <person name="Lombard V."/>
            <person name="Morin E."/>
            <person name="Otillar R."/>
            <person name="Lindquist E.A."/>
            <person name="Sun H."/>
            <person name="LaButti K.M."/>
            <person name="Schmutz J."/>
            <person name="Jabbour D."/>
            <person name="Luo H."/>
            <person name="Baker S.E."/>
            <person name="Pisabarro A.G."/>
            <person name="Walton J.D."/>
            <person name="Blanchette R.A."/>
            <person name="Henrissat B."/>
            <person name="Martin F."/>
            <person name="Cullen D."/>
            <person name="Hibbett D.S."/>
            <person name="Grigoriev I.V."/>
        </authorList>
    </citation>
    <scope>NUCLEOTIDE SEQUENCE [LARGE SCALE GENOMIC DNA]</scope>
    <source>
        <strain evidence="3">CBS 339.88</strain>
    </source>
</reference>
<gene>
    <name evidence="2" type="ORF">GALMADRAFT_234326</name>
</gene>
<dbReference type="OrthoDB" id="3269666at2759"/>